<evidence type="ECO:0000313" key="1">
    <source>
        <dbReference type="EMBL" id="EGZ23288.1"/>
    </source>
</evidence>
<dbReference type="EMBL" id="JH159152">
    <property type="protein sequence ID" value="EGZ23288.1"/>
    <property type="molecule type" value="Genomic_DNA"/>
</dbReference>
<dbReference type="Proteomes" id="UP000002640">
    <property type="component" value="Unassembled WGS sequence"/>
</dbReference>
<dbReference type="KEGG" id="psoj:PHYSODRAFT_295746"/>
<dbReference type="GeneID" id="20641299"/>
<gene>
    <name evidence="1" type="ORF">PHYSODRAFT_295746</name>
</gene>
<name>G4YZ07_PHYSP</name>
<dbReference type="SUPFAM" id="SSF56672">
    <property type="entry name" value="DNA/RNA polymerases"/>
    <property type="match status" value="1"/>
</dbReference>
<accession>G4YZ07</accession>
<keyword evidence="2" id="KW-1185">Reference proteome</keyword>
<proteinExistence type="predicted"/>
<dbReference type="InParanoid" id="G4YZ07"/>
<reference evidence="1 2" key="1">
    <citation type="journal article" date="2006" name="Science">
        <title>Phytophthora genome sequences uncover evolutionary origins and mechanisms of pathogenesis.</title>
        <authorList>
            <person name="Tyler B.M."/>
            <person name="Tripathy S."/>
            <person name="Zhang X."/>
            <person name="Dehal P."/>
            <person name="Jiang R.H."/>
            <person name="Aerts A."/>
            <person name="Arredondo F.D."/>
            <person name="Baxter L."/>
            <person name="Bensasson D."/>
            <person name="Beynon J.L."/>
            <person name="Chapman J."/>
            <person name="Damasceno C.M."/>
            <person name="Dorrance A.E."/>
            <person name="Dou D."/>
            <person name="Dickerman A.W."/>
            <person name="Dubchak I.L."/>
            <person name="Garbelotto M."/>
            <person name="Gijzen M."/>
            <person name="Gordon S.G."/>
            <person name="Govers F."/>
            <person name="Grunwald N.J."/>
            <person name="Huang W."/>
            <person name="Ivors K.L."/>
            <person name="Jones R.W."/>
            <person name="Kamoun S."/>
            <person name="Krampis K."/>
            <person name="Lamour K.H."/>
            <person name="Lee M.K."/>
            <person name="McDonald W.H."/>
            <person name="Medina M."/>
            <person name="Meijer H.J."/>
            <person name="Nordberg E.K."/>
            <person name="Maclean D.J."/>
            <person name="Ospina-Giraldo M.D."/>
            <person name="Morris P.F."/>
            <person name="Phuntumart V."/>
            <person name="Putnam N.H."/>
            <person name="Rash S."/>
            <person name="Rose J.K."/>
            <person name="Sakihama Y."/>
            <person name="Salamov A.A."/>
            <person name="Savidor A."/>
            <person name="Scheuring C.F."/>
            <person name="Smith B.M."/>
            <person name="Sobral B.W."/>
            <person name="Terry A."/>
            <person name="Torto-Alalibo T.A."/>
            <person name="Win J."/>
            <person name="Xu Z."/>
            <person name="Zhang H."/>
            <person name="Grigoriev I.V."/>
            <person name="Rokhsar D.S."/>
            <person name="Boore J.L."/>
        </authorList>
    </citation>
    <scope>NUCLEOTIDE SEQUENCE [LARGE SCALE GENOMIC DNA]</scope>
    <source>
        <strain evidence="1 2">P6497</strain>
    </source>
</reference>
<organism evidence="1 2">
    <name type="scientific">Phytophthora sojae (strain P6497)</name>
    <name type="common">Soybean stem and root rot agent</name>
    <name type="synonym">Phytophthora megasperma f. sp. glycines</name>
    <dbReference type="NCBI Taxonomy" id="1094619"/>
    <lineage>
        <taxon>Eukaryota</taxon>
        <taxon>Sar</taxon>
        <taxon>Stramenopiles</taxon>
        <taxon>Oomycota</taxon>
        <taxon>Peronosporomycetes</taxon>
        <taxon>Peronosporales</taxon>
        <taxon>Peronosporaceae</taxon>
        <taxon>Phytophthora</taxon>
    </lineage>
</organism>
<dbReference type="AlphaFoldDB" id="G4YZ07"/>
<evidence type="ECO:0000313" key="2">
    <source>
        <dbReference type="Proteomes" id="UP000002640"/>
    </source>
</evidence>
<dbReference type="RefSeq" id="XP_009518576.1">
    <property type="nucleotide sequence ID" value="XM_009520281.1"/>
</dbReference>
<evidence type="ECO:0008006" key="3">
    <source>
        <dbReference type="Google" id="ProtNLM"/>
    </source>
</evidence>
<protein>
    <recommendedName>
        <fullName evidence="3">RNase H type-1 domain-containing protein</fullName>
    </recommendedName>
</protein>
<dbReference type="InterPro" id="IPR043502">
    <property type="entry name" value="DNA/RNA_pol_sf"/>
</dbReference>
<sequence length="542" mass="59756">MEANALLCGLKWLAEYQRDKTIQIFGDSALVIALATGANRVRALNLRESTVGPGLLQEFARRGPSAYQHQSTPWLLATLRASRSVPTDIALTSGVLDGHCLNIKARDLLGSAPTPLHVDTTARSERSQFDTAIRRECFINGIRRCVPLGVFRAFQAVATRHHLAFPINHVFLCPGPGKLTIPHVDAQLISAIIRIPHVGIAGAMRLFRGQTSHDDRPNKALRTQLYRAHLAGYPDLPLLCSIAERGVVPHWHTPAQSGVRPPPANYPSAEDGADVVTHRLLKDYYSGRCIIATATDLLADPRFHSSAFALVPKKDIPLSVDGRTIHDLSAPKGLSVNDATNSEFTPDARWDPYCAIALRILDLRTRYPGCSIYALVADIADAFHHVPVHERHAPAFGVIIPRSHIGIVSGMAVFGWTASPGFFAVMGKAARHYQRAGCSYVLGYPEPFWIFQWVDDIVLVEVDIGDRLLRAERRLRDAIKLVFGSEGWHEGKFHTWAQRVHAVGIDWNIPELTVTIPQRKIDKTKAGRNRGAGEAICHTKTT</sequence>